<dbReference type="STRING" id="189381.GCA_900166615_01812"/>
<keyword evidence="1" id="KW-0489">Methyltransferase</keyword>
<accession>A0A0M0G3W6</accession>
<evidence type="ECO:0000313" key="1">
    <source>
        <dbReference type="EMBL" id="KON84463.1"/>
    </source>
</evidence>
<keyword evidence="1" id="KW-0808">Transferase</keyword>
<name>A0A0M0G3W6_9BACI</name>
<dbReference type="SUPFAM" id="SSF53335">
    <property type="entry name" value="S-adenosyl-L-methionine-dependent methyltransferases"/>
    <property type="match status" value="1"/>
</dbReference>
<keyword evidence="2" id="KW-1185">Reference proteome</keyword>
<reference evidence="2" key="1">
    <citation type="submission" date="2015-07" db="EMBL/GenBank/DDBJ databases">
        <title>Fjat-14235 jcm11544.</title>
        <authorList>
            <person name="Liu B."/>
            <person name="Wang J."/>
            <person name="Zhu Y."/>
            <person name="Liu G."/>
            <person name="Chen Q."/>
            <person name="Chen Z."/>
            <person name="Lan J."/>
            <person name="Che J."/>
            <person name="Ge C."/>
            <person name="Shi H."/>
            <person name="Pan Z."/>
            <person name="Liu X."/>
        </authorList>
    </citation>
    <scope>NUCLEOTIDE SEQUENCE [LARGE SCALE GENOMIC DNA]</scope>
    <source>
        <strain evidence="2">JCM 11544</strain>
    </source>
</reference>
<dbReference type="GO" id="GO:0008168">
    <property type="term" value="F:methyltransferase activity"/>
    <property type="evidence" value="ECO:0007669"/>
    <property type="project" value="UniProtKB-KW"/>
</dbReference>
<dbReference type="AlphaFoldDB" id="A0A0M0G3W6"/>
<dbReference type="EMBL" id="LGUE01000004">
    <property type="protein sequence ID" value="KON84463.1"/>
    <property type="molecule type" value="Genomic_DNA"/>
</dbReference>
<comment type="caution">
    <text evidence="1">The sequence shown here is derived from an EMBL/GenBank/DDBJ whole genome shotgun (WGS) entry which is preliminary data.</text>
</comment>
<sequence>MYNGPNSKGFEPLREILMKTDYDRLLHIETGKRQMGFHRSFHYHRYEPTPYEALDEFCEQYPFSRSDRVVDFGCGKGRLNFYLHHRFKCTTIGIEMNRDFYRDAMVNLDHYLRHAGIRKNNVHFKECLAEEYVIHPRDNRFYFFNPFSVQIFMSVINNILHSVEQDPRDVDILLYYSSDEYIHYMEEHPLFRLKAEVDLTGEFAENPYEKFRVYELFYGGES</sequence>
<dbReference type="OrthoDB" id="9780095at2"/>
<evidence type="ECO:0000313" key="2">
    <source>
        <dbReference type="Proteomes" id="UP000037405"/>
    </source>
</evidence>
<dbReference type="Proteomes" id="UP000037405">
    <property type="component" value="Unassembled WGS sequence"/>
</dbReference>
<gene>
    <name evidence="1" type="ORF">AF331_10385</name>
</gene>
<dbReference type="Gene3D" id="3.40.50.150">
    <property type="entry name" value="Vaccinia Virus protein VP39"/>
    <property type="match status" value="1"/>
</dbReference>
<dbReference type="GO" id="GO:0032259">
    <property type="term" value="P:methylation"/>
    <property type="evidence" value="ECO:0007669"/>
    <property type="project" value="UniProtKB-KW"/>
</dbReference>
<dbReference type="PATRIC" id="fig|189381.12.peg.2082"/>
<dbReference type="InterPro" id="IPR029063">
    <property type="entry name" value="SAM-dependent_MTases_sf"/>
</dbReference>
<organism evidence="1 2">
    <name type="scientific">Rossellomorea marisflavi</name>
    <dbReference type="NCBI Taxonomy" id="189381"/>
    <lineage>
        <taxon>Bacteria</taxon>
        <taxon>Bacillati</taxon>
        <taxon>Bacillota</taxon>
        <taxon>Bacilli</taxon>
        <taxon>Bacillales</taxon>
        <taxon>Bacillaceae</taxon>
        <taxon>Rossellomorea</taxon>
    </lineage>
</organism>
<protein>
    <submittedName>
        <fullName evidence="1">SAM-dependent methyltransferase</fullName>
    </submittedName>
</protein>
<dbReference type="CDD" id="cd02440">
    <property type="entry name" value="AdoMet_MTases"/>
    <property type="match status" value="1"/>
</dbReference>
<proteinExistence type="predicted"/>